<dbReference type="EMBL" id="FOFV01000015">
    <property type="protein sequence ID" value="SES05390.1"/>
    <property type="molecule type" value="Genomic_DNA"/>
</dbReference>
<dbReference type="GO" id="GO:0000976">
    <property type="term" value="F:transcription cis-regulatory region binding"/>
    <property type="evidence" value="ECO:0007669"/>
    <property type="project" value="TreeGrafter"/>
</dbReference>
<evidence type="ECO:0000256" key="4">
    <source>
        <dbReference type="PROSITE-ProRule" id="PRU00335"/>
    </source>
</evidence>
<dbReference type="GO" id="GO:0003700">
    <property type="term" value="F:DNA-binding transcription factor activity"/>
    <property type="evidence" value="ECO:0007669"/>
    <property type="project" value="TreeGrafter"/>
</dbReference>
<dbReference type="PANTHER" id="PTHR30055">
    <property type="entry name" value="HTH-TYPE TRANSCRIPTIONAL REGULATOR RUTR"/>
    <property type="match status" value="1"/>
</dbReference>
<keyword evidence="2 4" id="KW-0238">DNA-binding</keyword>
<dbReference type="RefSeq" id="WP_089922106.1">
    <property type="nucleotide sequence ID" value="NZ_FOFV01000015.1"/>
</dbReference>
<feature type="domain" description="HTH tetR-type" evidence="5">
    <location>
        <begin position="9"/>
        <end position="69"/>
    </location>
</feature>
<evidence type="ECO:0000313" key="6">
    <source>
        <dbReference type="EMBL" id="SES05390.1"/>
    </source>
</evidence>
<evidence type="ECO:0000256" key="2">
    <source>
        <dbReference type="ARBA" id="ARBA00023125"/>
    </source>
</evidence>
<keyword evidence="7" id="KW-1185">Reference proteome</keyword>
<evidence type="ECO:0000259" key="5">
    <source>
        <dbReference type="PROSITE" id="PS50977"/>
    </source>
</evidence>
<organism evidence="6 7">
    <name type="scientific">Lentzea albida</name>
    <dbReference type="NCBI Taxonomy" id="65499"/>
    <lineage>
        <taxon>Bacteria</taxon>
        <taxon>Bacillati</taxon>
        <taxon>Actinomycetota</taxon>
        <taxon>Actinomycetes</taxon>
        <taxon>Pseudonocardiales</taxon>
        <taxon>Pseudonocardiaceae</taxon>
        <taxon>Lentzea</taxon>
    </lineage>
</organism>
<keyword evidence="1" id="KW-0805">Transcription regulation</keyword>
<dbReference type="STRING" id="65499.SAMN04488000_11572"/>
<dbReference type="OrthoDB" id="3682047at2"/>
<gene>
    <name evidence="6" type="ORF">SAMN04488000_11572</name>
</gene>
<dbReference type="AlphaFoldDB" id="A0A1H9U733"/>
<proteinExistence type="predicted"/>
<dbReference type="Gene3D" id="1.10.357.10">
    <property type="entry name" value="Tetracycline Repressor, domain 2"/>
    <property type="match status" value="1"/>
</dbReference>
<dbReference type="SUPFAM" id="SSF46689">
    <property type="entry name" value="Homeodomain-like"/>
    <property type="match status" value="1"/>
</dbReference>
<name>A0A1H9U733_9PSEU</name>
<evidence type="ECO:0000256" key="3">
    <source>
        <dbReference type="ARBA" id="ARBA00023163"/>
    </source>
</evidence>
<evidence type="ECO:0000313" key="7">
    <source>
        <dbReference type="Proteomes" id="UP000199503"/>
    </source>
</evidence>
<dbReference type="InterPro" id="IPR009057">
    <property type="entry name" value="Homeodomain-like_sf"/>
</dbReference>
<dbReference type="Pfam" id="PF00440">
    <property type="entry name" value="TetR_N"/>
    <property type="match status" value="1"/>
</dbReference>
<evidence type="ECO:0000256" key="1">
    <source>
        <dbReference type="ARBA" id="ARBA00023015"/>
    </source>
</evidence>
<dbReference type="PANTHER" id="PTHR30055:SF234">
    <property type="entry name" value="HTH-TYPE TRANSCRIPTIONAL REGULATOR BETI"/>
    <property type="match status" value="1"/>
</dbReference>
<dbReference type="Proteomes" id="UP000199503">
    <property type="component" value="Unassembled WGS sequence"/>
</dbReference>
<accession>A0A1H9U733</accession>
<dbReference type="PRINTS" id="PR00455">
    <property type="entry name" value="HTHTETR"/>
</dbReference>
<reference evidence="7" key="1">
    <citation type="submission" date="2016-10" db="EMBL/GenBank/DDBJ databases">
        <authorList>
            <person name="Varghese N."/>
            <person name="Submissions S."/>
        </authorList>
    </citation>
    <scope>NUCLEOTIDE SEQUENCE [LARGE SCALE GENOMIC DNA]</scope>
    <source>
        <strain evidence="7">DSM 44437</strain>
    </source>
</reference>
<protein>
    <submittedName>
        <fullName evidence="6">Transcriptional regulator, TetR family</fullName>
    </submittedName>
</protein>
<dbReference type="InterPro" id="IPR001647">
    <property type="entry name" value="HTH_TetR"/>
</dbReference>
<feature type="DNA-binding region" description="H-T-H motif" evidence="4">
    <location>
        <begin position="32"/>
        <end position="51"/>
    </location>
</feature>
<sequence>MEALVEHESPKAARILAVAGELVLKRGAKGVSIAEIAEKAHVGKGTIYLYWATKEDLVLGLCARDFLAEIDGFIVAFTEDPGVVVPRRFCAMLQQSARDHHFIRAIQYGDTDLLGVLTEHPNAQDLLSRFGYGAMLRVVLPVWRAHGMARTDWSVQDQAYALQAVLAGFVELDGAANPSDVSSPEVLAATVDALLGSSSAEQHDVEAVAAEGLRLLDEARTAVLATIASTRARQGQQ</sequence>
<keyword evidence="3" id="KW-0804">Transcription</keyword>
<dbReference type="PROSITE" id="PS50977">
    <property type="entry name" value="HTH_TETR_2"/>
    <property type="match status" value="1"/>
</dbReference>
<dbReference type="InterPro" id="IPR050109">
    <property type="entry name" value="HTH-type_TetR-like_transc_reg"/>
</dbReference>